<reference evidence="2 3" key="1">
    <citation type="submission" date="2023-07" db="EMBL/GenBank/DDBJ databases">
        <title>Comparative genomics of wheat-associated soil bacteria to identify genetic determinants of phenazine resistance.</title>
        <authorList>
            <person name="Mouncey N."/>
        </authorList>
    </citation>
    <scope>NUCLEOTIDE SEQUENCE [LARGE SCALE GENOMIC DNA]</scope>
    <source>
        <strain evidence="2 3">B3I12</strain>
    </source>
</reference>
<organism evidence="2 3">
    <name type="scientific">Streptomyces africanus</name>
    <dbReference type="NCBI Taxonomy" id="231024"/>
    <lineage>
        <taxon>Bacteria</taxon>
        <taxon>Bacillati</taxon>
        <taxon>Actinomycetota</taxon>
        <taxon>Actinomycetes</taxon>
        <taxon>Kitasatosporales</taxon>
        <taxon>Streptomycetaceae</taxon>
        <taxon>Streptomyces</taxon>
    </lineage>
</organism>
<comment type="caution">
    <text evidence="2">The sequence shown here is derived from an EMBL/GenBank/DDBJ whole genome shotgun (WGS) entry which is preliminary data.</text>
</comment>
<dbReference type="Proteomes" id="UP001232755">
    <property type="component" value="Unassembled WGS sequence"/>
</dbReference>
<proteinExistence type="predicted"/>
<evidence type="ECO:0000313" key="2">
    <source>
        <dbReference type="EMBL" id="MDQ0753251.1"/>
    </source>
</evidence>
<dbReference type="EMBL" id="JAUSYP010000001">
    <property type="protein sequence ID" value="MDQ0753251.1"/>
    <property type="molecule type" value="Genomic_DNA"/>
</dbReference>
<sequence length="93" mass="9306">MDQDQVRGVEVLAPPTDGLGAVDEAQHGLARLVAALLQGLGGGEGHGQDVGEAVVGGLHRTGGLDVTDETVPGVRVVQGGRDRAEQASPHPAG</sequence>
<evidence type="ECO:0000313" key="3">
    <source>
        <dbReference type="Proteomes" id="UP001232755"/>
    </source>
</evidence>
<evidence type="ECO:0000256" key="1">
    <source>
        <dbReference type="SAM" id="MobiDB-lite"/>
    </source>
</evidence>
<name>A0ABU0R0X1_9ACTN</name>
<keyword evidence="3" id="KW-1185">Reference proteome</keyword>
<gene>
    <name evidence="2" type="ORF">QF034_007482</name>
</gene>
<protein>
    <submittedName>
        <fullName evidence="2">Uncharacterized protein</fullName>
    </submittedName>
</protein>
<accession>A0ABU0R0X1</accession>
<feature type="region of interest" description="Disordered" evidence="1">
    <location>
        <begin position="61"/>
        <end position="93"/>
    </location>
</feature>